<reference evidence="2 3" key="1">
    <citation type="submission" date="2017-02" db="EMBL/GenBank/DDBJ databases">
        <title>Genomes of Trichoderma spp. with biocontrol activity.</title>
        <authorList>
            <person name="Gardiner D."/>
            <person name="Kazan K."/>
            <person name="Vos C."/>
            <person name="Harvey P."/>
        </authorList>
    </citation>
    <scope>NUCLEOTIDE SEQUENCE [LARGE SCALE GENOMIC DNA]</scope>
    <source>
        <strain evidence="2 3">Tr1</strain>
    </source>
</reference>
<gene>
    <name evidence="2" type="ORF">THARTR1_10755</name>
</gene>
<dbReference type="EMBL" id="MTYI01000271">
    <property type="protein sequence ID" value="PNP46433.1"/>
    <property type="molecule type" value="Genomic_DNA"/>
</dbReference>
<sequence>MFQDAVRFCLELDIPYLWIDALCIVQDDPMDWEIQSAKMADIYHQSCLTLAATWSNSNSAGCFPAQADEYAEHSLEVTNSAQDNFRLKVRRKLPH</sequence>
<evidence type="ECO:0000313" key="2">
    <source>
        <dbReference type="EMBL" id="PNP46433.1"/>
    </source>
</evidence>
<dbReference type="OrthoDB" id="4588820at2759"/>
<evidence type="ECO:0000313" key="3">
    <source>
        <dbReference type="Proteomes" id="UP000236290"/>
    </source>
</evidence>
<organism evidence="2 3">
    <name type="scientific">Trichoderma harzianum</name>
    <name type="common">Hypocrea lixii</name>
    <dbReference type="NCBI Taxonomy" id="5544"/>
    <lineage>
        <taxon>Eukaryota</taxon>
        <taxon>Fungi</taxon>
        <taxon>Dikarya</taxon>
        <taxon>Ascomycota</taxon>
        <taxon>Pezizomycotina</taxon>
        <taxon>Sordariomycetes</taxon>
        <taxon>Hypocreomycetidae</taxon>
        <taxon>Hypocreales</taxon>
        <taxon>Hypocreaceae</taxon>
        <taxon>Trichoderma</taxon>
    </lineage>
</organism>
<protein>
    <recommendedName>
        <fullName evidence="1">Heterokaryon incompatibility domain-containing protein</fullName>
    </recommendedName>
</protein>
<feature type="domain" description="Heterokaryon incompatibility" evidence="1">
    <location>
        <begin position="2"/>
        <end position="80"/>
    </location>
</feature>
<proteinExistence type="predicted"/>
<evidence type="ECO:0000259" key="1">
    <source>
        <dbReference type="Pfam" id="PF06985"/>
    </source>
</evidence>
<comment type="caution">
    <text evidence="2">The sequence shown here is derived from an EMBL/GenBank/DDBJ whole genome shotgun (WGS) entry which is preliminary data.</text>
</comment>
<dbReference type="InterPro" id="IPR010730">
    <property type="entry name" value="HET"/>
</dbReference>
<dbReference type="Proteomes" id="UP000236290">
    <property type="component" value="Unassembled WGS sequence"/>
</dbReference>
<name>A0A2K0TLN8_TRIHA</name>
<dbReference type="AlphaFoldDB" id="A0A2K0TLN8"/>
<dbReference type="PANTHER" id="PTHR33112">
    <property type="entry name" value="DOMAIN PROTEIN, PUTATIVE-RELATED"/>
    <property type="match status" value="1"/>
</dbReference>
<dbReference type="PANTHER" id="PTHR33112:SF9">
    <property type="entry name" value="HETEROKARYON INCOMPATIBILITY DOMAIN-CONTAINING PROTEIN"/>
    <property type="match status" value="1"/>
</dbReference>
<accession>A0A2K0TLN8</accession>
<dbReference type="Pfam" id="PF06985">
    <property type="entry name" value="HET"/>
    <property type="match status" value="1"/>
</dbReference>